<dbReference type="CDD" id="cd18787">
    <property type="entry name" value="SF2_C_DEAD"/>
    <property type="match status" value="1"/>
</dbReference>
<dbReference type="PANTHER" id="PTHR47959:SF1">
    <property type="entry name" value="ATP-DEPENDENT RNA HELICASE DBPA"/>
    <property type="match status" value="1"/>
</dbReference>
<dbReference type="PROSITE" id="PS51192">
    <property type="entry name" value="HELICASE_ATP_BIND_1"/>
    <property type="match status" value="1"/>
</dbReference>
<evidence type="ECO:0000256" key="6">
    <source>
        <dbReference type="ARBA" id="ARBA00022840"/>
    </source>
</evidence>
<dbReference type="Pfam" id="PF00270">
    <property type="entry name" value="DEAD"/>
    <property type="match status" value="1"/>
</dbReference>
<dbReference type="InterPro" id="IPR014001">
    <property type="entry name" value="Helicase_ATP-bd"/>
</dbReference>
<evidence type="ECO:0000256" key="8">
    <source>
        <dbReference type="ARBA" id="ARBA00038437"/>
    </source>
</evidence>
<dbReference type="PROSITE" id="PS00039">
    <property type="entry name" value="DEAD_ATP_HELICASE"/>
    <property type="match status" value="1"/>
</dbReference>
<sequence length="538" mass="60123">MTETRMQPNGNPFAGLGLSDPLLRAIREVGFEEPMPVQAEAIPIMLAGRDLIAQAHTGTGKTAAFALPILQRLEPDGTAPQALVLTPTRELAVQVAQTFHRLGKYLDTRVLAVYGGQPIERQLRALRHPVDVVVGTPGRVMDHLRRETLRLDQVRVVILDEADEMLNMGFIEDVEWILERTPRERQTGLFSATIPDRVAELARRYLRDPVRIAIEPERVTAPRTTQVFYEVAPRAKVEALARILDLETPASAIVFCRTKSGVDELAHALQALGYAAEAIHGDMSQVQRDRVMARFRSGQAELLIATDLAARGLDIPIVSHVINYDIPSDPESYVHRIGRTGRAGAPGMAITLVTPRERWMLRTIERAIGQRLQQRTTPTRQQIVQRQRELLGASLIEMIERNDLDWAMRLVDELAAYHDPAVIAAAAVKLLAQQRNLDPERAESLFEEETDQPEPGMTRLILNLGRRDGIRPMDVVGAIANEARIPGKRIGQIEIGERQTTVEIPEELTERVARALSRTRLRGKPVRVETTRTRAAVR</sequence>
<evidence type="ECO:0000259" key="15">
    <source>
        <dbReference type="PROSITE" id="PS51195"/>
    </source>
</evidence>
<evidence type="ECO:0000256" key="9">
    <source>
        <dbReference type="ARBA" id="ARBA00047984"/>
    </source>
</evidence>
<keyword evidence="4 12" id="KW-0378">Hydrolase</keyword>
<keyword evidence="6 12" id="KW-0067">ATP-binding</keyword>
<dbReference type="InterPro" id="IPR005580">
    <property type="entry name" value="DbpA/CsdA_RNA-bd_dom"/>
</dbReference>
<feature type="domain" description="Helicase ATP-binding" evidence="13">
    <location>
        <begin position="42"/>
        <end position="212"/>
    </location>
</feature>
<organism evidence="16">
    <name type="scientific">Thermorudis peleae</name>
    <dbReference type="NCBI Taxonomy" id="1382356"/>
    <lineage>
        <taxon>Bacteria</taxon>
        <taxon>Pseudomonadati</taxon>
        <taxon>Thermomicrobiota</taxon>
        <taxon>Thermomicrobia</taxon>
        <taxon>Thermomicrobia incertae sedis</taxon>
        <taxon>Thermorudis</taxon>
    </lineage>
</organism>
<name>A0A831X0G7_9BACT</name>
<reference evidence="16" key="1">
    <citation type="journal article" date="2020" name="mSystems">
        <title>Genome- and Community-Level Interaction Insights into Carbon Utilization and Element Cycling Functions of Hydrothermarchaeota in Hydrothermal Sediment.</title>
        <authorList>
            <person name="Zhou Z."/>
            <person name="Liu Y."/>
            <person name="Xu W."/>
            <person name="Pan J."/>
            <person name="Luo Z.H."/>
            <person name="Li M."/>
        </authorList>
    </citation>
    <scope>NUCLEOTIDE SEQUENCE [LARGE SCALE GENOMIC DNA]</scope>
    <source>
        <strain evidence="16">SpSt-210</strain>
    </source>
</reference>
<evidence type="ECO:0000256" key="12">
    <source>
        <dbReference type="RuleBase" id="RU000492"/>
    </source>
</evidence>
<evidence type="ECO:0000256" key="2">
    <source>
        <dbReference type="ARBA" id="ARBA00022490"/>
    </source>
</evidence>
<proteinExistence type="inferred from homology"/>
<dbReference type="AlphaFoldDB" id="A0A831X0G7"/>
<protein>
    <recommendedName>
        <fullName evidence="10">DEAD-box ATP-dependent RNA helicase RhpA</fullName>
        <ecNumber evidence="1">3.6.4.13</ecNumber>
    </recommendedName>
</protein>
<evidence type="ECO:0000313" key="16">
    <source>
        <dbReference type="EMBL" id="HEG92663.1"/>
    </source>
</evidence>
<dbReference type="GO" id="GO:0016787">
    <property type="term" value="F:hydrolase activity"/>
    <property type="evidence" value="ECO:0007669"/>
    <property type="project" value="UniProtKB-KW"/>
</dbReference>
<dbReference type="Gene3D" id="3.40.50.300">
    <property type="entry name" value="P-loop containing nucleotide triphosphate hydrolases"/>
    <property type="match status" value="2"/>
</dbReference>
<dbReference type="FunFam" id="3.40.50.300:FF:000108">
    <property type="entry name" value="ATP-dependent RNA helicase RhlE"/>
    <property type="match status" value="1"/>
</dbReference>
<keyword evidence="3 12" id="KW-0547">Nucleotide-binding</keyword>
<dbReference type="InterPro" id="IPR001650">
    <property type="entry name" value="Helicase_C-like"/>
</dbReference>
<dbReference type="SMART" id="SM00490">
    <property type="entry name" value="HELICc"/>
    <property type="match status" value="1"/>
</dbReference>
<evidence type="ECO:0000256" key="3">
    <source>
        <dbReference type="ARBA" id="ARBA00022741"/>
    </source>
</evidence>
<dbReference type="Pfam" id="PF00271">
    <property type="entry name" value="Helicase_C"/>
    <property type="match status" value="1"/>
</dbReference>
<dbReference type="GO" id="GO:0005524">
    <property type="term" value="F:ATP binding"/>
    <property type="evidence" value="ECO:0007669"/>
    <property type="project" value="UniProtKB-KW"/>
</dbReference>
<dbReference type="CDD" id="cd00268">
    <property type="entry name" value="DEADc"/>
    <property type="match status" value="1"/>
</dbReference>
<dbReference type="GO" id="GO:0042255">
    <property type="term" value="P:ribosome assembly"/>
    <property type="evidence" value="ECO:0007669"/>
    <property type="project" value="UniProtKB-ARBA"/>
</dbReference>
<dbReference type="GO" id="GO:0003724">
    <property type="term" value="F:RNA helicase activity"/>
    <property type="evidence" value="ECO:0007669"/>
    <property type="project" value="UniProtKB-EC"/>
</dbReference>
<feature type="domain" description="Helicase C-terminal" evidence="14">
    <location>
        <begin position="236"/>
        <end position="391"/>
    </location>
</feature>
<evidence type="ECO:0000256" key="11">
    <source>
        <dbReference type="PROSITE-ProRule" id="PRU00552"/>
    </source>
</evidence>
<dbReference type="Pfam" id="PF25399">
    <property type="entry name" value="DeaD_dimer"/>
    <property type="match status" value="1"/>
</dbReference>
<evidence type="ECO:0000256" key="4">
    <source>
        <dbReference type="ARBA" id="ARBA00022801"/>
    </source>
</evidence>
<dbReference type="PROSITE" id="PS51195">
    <property type="entry name" value="Q_MOTIF"/>
    <property type="match status" value="1"/>
</dbReference>
<dbReference type="InterPro" id="IPR044742">
    <property type="entry name" value="DEAD/DEAH_RhlB"/>
</dbReference>
<dbReference type="GO" id="GO:0003676">
    <property type="term" value="F:nucleic acid binding"/>
    <property type="evidence" value="ECO:0007669"/>
    <property type="project" value="InterPro"/>
</dbReference>
<evidence type="ECO:0000256" key="7">
    <source>
        <dbReference type="ARBA" id="ARBA00023016"/>
    </source>
</evidence>
<dbReference type="InterPro" id="IPR012677">
    <property type="entry name" value="Nucleotide-bd_a/b_plait_sf"/>
</dbReference>
<dbReference type="InterPro" id="IPR000629">
    <property type="entry name" value="RNA-helicase_DEAD-box_CS"/>
</dbReference>
<dbReference type="PANTHER" id="PTHR47959">
    <property type="entry name" value="ATP-DEPENDENT RNA HELICASE RHLE-RELATED"/>
    <property type="match status" value="1"/>
</dbReference>
<dbReference type="GO" id="GO:0005829">
    <property type="term" value="C:cytosol"/>
    <property type="evidence" value="ECO:0007669"/>
    <property type="project" value="TreeGrafter"/>
</dbReference>
<dbReference type="SUPFAM" id="SSF52540">
    <property type="entry name" value="P-loop containing nucleoside triphosphate hydrolases"/>
    <property type="match status" value="1"/>
</dbReference>
<keyword evidence="7" id="KW-0346">Stress response</keyword>
<accession>A0A831X0G7</accession>
<dbReference type="EMBL" id="DSIY01000341">
    <property type="protein sequence ID" value="HEG92663.1"/>
    <property type="molecule type" value="Genomic_DNA"/>
</dbReference>
<dbReference type="Gene3D" id="3.30.70.330">
    <property type="match status" value="1"/>
</dbReference>
<dbReference type="InterPro" id="IPR050079">
    <property type="entry name" value="DEAD_box_RNA_helicase"/>
</dbReference>
<dbReference type="PROSITE" id="PS51194">
    <property type="entry name" value="HELICASE_CTER"/>
    <property type="match status" value="1"/>
</dbReference>
<dbReference type="InterPro" id="IPR057325">
    <property type="entry name" value="DeaD_dimer"/>
</dbReference>
<evidence type="ECO:0000259" key="14">
    <source>
        <dbReference type="PROSITE" id="PS51194"/>
    </source>
</evidence>
<evidence type="ECO:0000256" key="1">
    <source>
        <dbReference type="ARBA" id="ARBA00012552"/>
    </source>
</evidence>
<dbReference type="InterPro" id="IPR011545">
    <property type="entry name" value="DEAD/DEAH_box_helicase_dom"/>
</dbReference>
<evidence type="ECO:0000259" key="13">
    <source>
        <dbReference type="PROSITE" id="PS51192"/>
    </source>
</evidence>
<dbReference type="GO" id="GO:0009266">
    <property type="term" value="P:response to temperature stimulus"/>
    <property type="evidence" value="ECO:0007669"/>
    <property type="project" value="UniProtKB-ARBA"/>
</dbReference>
<dbReference type="CDD" id="cd12252">
    <property type="entry name" value="RRM_DbpA"/>
    <property type="match status" value="1"/>
</dbReference>
<feature type="domain" description="DEAD-box RNA helicase Q" evidence="15">
    <location>
        <begin position="11"/>
        <end position="39"/>
    </location>
</feature>
<gene>
    <name evidence="16" type="ORF">ENP34_14690</name>
</gene>
<dbReference type="EC" id="3.6.4.13" evidence="1"/>
<dbReference type="Pfam" id="PF03880">
    <property type="entry name" value="DbpA"/>
    <property type="match status" value="1"/>
</dbReference>
<comment type="similarity">
    <text evidence="8 12">Belongs to the DEAD box helicase family.</text>
</comment>
<comment type="catalytic activity">
    <reaction evidence="9">
        <text>ATP + H2O = ADP + phosphate + H(+)</text>
        <dbReference type="Rhea" id="RHEA:13065"/>
        <dbReference type="ChEBI" id="CHEBI:15377"/>
        <dbReference type="ChEBI" id="CHEBI:15378"/>
        <dbReference type="ChEBI" id="CHEBI:30616"/>
        <dbReference type="ChEBI" id="CHEBI:43474"/>
        <dbReference type="ChEBI" id="CHEBI:456216"/>
        <dbReference type="EC" id="3.6.4.13"/>
    </reaction>
</comment>
<evidence type="ECO:0000256" key="5">
    <source>
        <dbReference type="ARBA" id="ARBA00022806"/>
    </source>
</evidence>
<dbReference type="InterPro" id="IPR014014">
    <property type="entry name" value="RNA_helicase_DEAD_Q_motif"/>
</dbReference>
<keyword evidence="5 12" id="KW-0347">Helicase</keyword>
<comment type="caution">
    <text evidence="16">The sequence shown here is derived from an EMBL/GenBank/DDBJ whole genome shotgun (WGS) entry which is preliminary data.</text>
</comment>
<dbReference type="InterPro" id="IPR027417">
    <property type="entry name" value="P-loop_NTPase"/>
</dbReference>
<dbReference type="SMART" id="SM00487">
    <property type="entry name" value="DEXDc"/>
    <property type="match status" value="1"/>
</dbReference>
<feature type="short sequence motif" description="Q motif" evidence="11">
    <location>
        <begin position="11"/>
        <end position="39"/>
    </location>
</feature>
<keyword evidence="2" id="KW-0963">Cytoplasm</keyword>
<evidence type="ECO:0000256" key="10">
    <source>
        <dbReference type="ARBA" id="ARBA00074363"/>
    </source>
</evidence>